<feature type="domain" description="4'-phosphopantetheinyl transferase" evidence="2">
    <location>
        <begin position="102"/>
        <end position="178"/>
    </location>
</feature>
<keyword evidence="5" id="KW-1185">Reference proteome</keyword>
<dbReference type="EMBL" id="JAVREL010000005">
    <property type="protein sequence ID" value="MDT0343352.1"/>
    <property type="molecule type" value="Genomic_DNA"/>
</dbReference>
<feature type="domain" description="4'-phosphopantetheinyl transferase N-terminal" evidence="3">
    <location>
        <begin position="28"/>
        <end position="95"/>
    </location>
</feature>
<evidence type="ECO:0000259" key="3">
    <source>
        <dbReference type="Pfam" id="PF17837"/>
    </source>
</evidence>
<reference evidence="5" key="1">
    <citation type="submission" date="2023-07" db="EMBL/GenBank/DDBJ databases">
        <title>30 novel species of actinomycetes from the DSMZ collection.</title>
        <authorList>
            <person name="Nouioui I."/>
        </authorList>
    </citation>
    <scope>NUCLEOTIDE SEQUENCE [LARGE SCALE GENOMIC DNA]</scope>
    <source>
        <strain evidence="5">DSM 44938</strain>
    </source>
</reference>
<dbReference type="SUPFAM" id="SSF56214">
    <property type="entry name" value="4'-phosphopantetheinyl transferase"/>
    <property type="match status" value="1"/>
</dbReference>
<dbReference type="InterPro" id="IPR041354">
    <property type="entry name" value="4PPT_N"/>
</dbReference>
<dbReference type="InterPro" id="IPR037143">
    <property type="entry name" value="4-PPantetheinyl_Trfase_dom_sf"/>
</dbReference>
<evidence type="ECO:0000313" key="5">
    <source>
        <dbReference type="Proteomes" id="UP001183246"/>
    </source>
</evidence>
<evidence type="ECO:0000259" key="2">
    <source>
        <dbReference type="Pfam" id="PF01648"/>
    </source>
</evidence>
<protein>
    <submittedName>
        <fullName evidence="4">4'-phosphopantetheinyl transferase superfamily protein</fullName>
    </submittedName>
</protein>
<dbReference type="PANTHER" id="PTHR38096">
    <property type="entry name" value="ENTEROBACTIN SYNTHASE COMPONENT D"/>
    <property type="match status" value="1"/>
</dbReference>
<organism evidence="4 5">
    <name type="scientific">Streptomyces litchfieldiae</name>
    <dbReference type="NCBI Taxonomy" id="3075543"/>
    <lineage>
        <taxon>Bacteria</taxon>
        <taxon>Bacillati</taxon>
        <taxon>Actinomycetota</taxon>
        <taxon>Actinomycetes</taxon>
        <taxon>Kitasatosporales</taxon>
        <taxon>Streptomycetaceae</taxon>
        <taxon>Streptomyces</taxon>
    </lineage>
</organism>
<dbReference type="GO" id="GO:0016740">
    <property type="term" value="F:transferase activity"/>
    <property type="evidence" value="ECO:0007669"/>
    <property type="project" value="UniProtKB-KW"/>
</dbReference>
<evidence type="ECO:0000313" key="4">
    <source>
        <dbReference type="EMBL" id="MDT0343352.1"/>
    </source>
</evidence>
<name>A0ABU2MP07_9ACTN</name>
<dbReference type="InterPro" id="IPR003542">
    <property type="entry name" value="Enbac_synth_compD-like"/>
</dbReference>
<dbReference type="Pfam" id="PF17837">
    <property type="entry name" value="4PPT_N"/>
    <property type="match status" value="1"/>
</dbReference>
<gene>
    <name evidence="4" type="ORF">RM590_12100</name>
</gene>
<comment type="caution">
    <text evidence="4">The sequence shown here is derived from an EMBL/GenBank/DDBJ whole genome shotgun (WGS) entry which is preliminary data.</text>
</comment>
<dbReference type="PANTHER" id="PTHR38096:SF1">
    <property type="entry name" value="ENTEROBACTIN SYNTHASE COMPONENT D"/>
    <property type="match status" value="1"/>
</dbReference>
<dbReference type="InterPro" id="IPR008278">
    <property type="entry name" value="4-PPantetheinyl_Trfase_dom"/>
</dbReference>
<evidence type="ECO:0000256" key="1">
    <source>
        <dbReference type="ARBA" id="ARBA00022679"/>
    </source>
</evidence>
<accession>A0ABU2MP07</accession>
<keyword evidence="1 4" id="KW-0808">Transferase</keyword>
<dbReference type="Proteomes" id="UP001183246">
    <property type="component" value="Unassembled WGS sequence"/>
</dbReference>
<dbReference type="Pfam" id="PF01648">
    <property type="entry name" value="ACPS"/>
    <property type="match status" value="1"/>
</dbReference>
<proteinExistence type="predicted"/>
<dbReference type="RefSeq" id="WP_311704581.1">
    <property type="nucleotide sequence ID" value="NZ_JAVREL010000005.1"/>
</dbReference>
<dbReference type="PRINTS" id="PR01399">
    <property type="entry name" value="ENTSNTHTASED"/>
</dbReference>
<sequence>MLSALLPSAAAVVEAFGDPAEPAELFPEEQAHIAAAVPERRREFGTVRGCARAALARLGGPRVPLLPGERGAPSWPAGFVGTMTHCRGYRAAAVARDGELAGVGIDAEPNEPLPDPGVLGLITLPEERTALRELAARRPEVAWERLVFSAKESVYKVWFPLTRKWLDFEEARIEVDPGAGTFTARLLVPGPVVDGVRLPEFTGRWAARDGLLVTAIALTRRTAGVARPVPRGPQPPGAPVVSA</sequence>